<dbReference type="EMBL" id="MU006792">
    <property type="protein sequence ID" value="KAF2637796.1"/>
    <property type="molecule type" value="Genomic_DNA"/>
</dbReference>
<dbReference type="Pfam" id="PF24580">
    <property type="entry name" value="DUF7607"/>
    <property type="match status" value="1"/>
</dbReference>
<feature type="compositionally biased region" description="Acidic residues" evidence="1">
    <location>
        <begin position="137"/>
        <end position="150"/>
    </location>
</feature>
<name>A0A6A6RQT5_9PLEO</name>
<feature type="non-terminal residue" evidence="3">
    <location>
        <position position="341"/>
    </location>
</feature>
<evidence type="ECO:0000313" key="4">
    <source>
        <dbReference type="Proteomes" id="UP000799753"/>
    </source>
</evidence>
<accession>A0A6A6RQT5</accession>
<organism evidence="3 4">
    <name type="scientific">Massarina eburnea CBS 473.64</name>
    <dbReference type="NCBI Taxonomy" id="1395130"/>
    <lineage>
        <taxon>Eukaryota</taxon>
        <taxon>Fungi</taxon>
        <taxon>Dikarya</taxon>
        <taxon>Ascomycota</taxon>
        <taxon>Pezizomycotina</taxon>
        <taxon>Dothideomycetes</taxon>
        <taxon>Pleosporomycetidae</taxon>
        <taxon>Pleosporales</taxon>
        <taxon>Massarineae</taxon>
        <taxon>Massarinaceae</taxon>
        <taxon>Massarina</taxon>
    </lineage>
</organism>
<feature type="region of interest" description="Disordered" evidence="1">
    <location>
        <begin position="115"/>
        <end position="175"/>
    </location>
</feature>
<evidence type="ECO:0000259" key="2">
    <source>
        <dbReference type="Pfam" id="PF24580"/>
    </source>
</evidence>
<sequence length="341" mass="39063">KLSRENIVEVINECIEEFSTKWWPGKNQNASYTTDPKLLWEKAEKEGRRLFLVENHKATLKYLQSRLDAIGDAIAASDNTTEKEFRAFCATLEGTVEQIEEAEWLLSIYELEPEEEDSGINTQTDQPRKSIVIDLGSDSDSESSGDEMDIDNTAPTAVTPGSMNGRALPRSIPDRLADKPGLSSITSVSRWDWNTLVAKRDRPRIVMKILHEVSSEDREMIRTRLNELRKQTLLKEIRYCVHMFIRGEAKIPGVLPRDLAKVVTCTKFFLCWWLADNYFKKTAPEWRLEELSQCLESGSEDIGIFYDWVRYILANTFSKEALRKPFAPSQAEIITISDDDD</sequence>
<dbReference type="OrthoDB" id="3533395at2759"/>
<gene>
    <name evidence="3" type="ORF">P280DRAFT_377279</name>
</gene>
<feature type="domain" description="DUF7607" evidence="2">
    <location>
        <begin position="5"/>
        <end position="113"/>
    </location>
</feature>
<feature type="compositionally biased region" description="Polar residues" evidence="1">
    <location>
        <begin position="153"/>
        <end position="162"/>
    </location>
</feature>
<reference evidence="3" key="1">
    <citation type="journal article" date="2020" name="Stud. Mycol.">
        <title>101 Dothideomycetes genomes: a test case for predicting lifestyles and emergence of pathogens.</title>
        <authorList>
            <person name="Haridas S."/>
            <person name="Albert R."/>
            <person name="Binder M."/>
            <person name="Bloem J."/>
            <person name="Labutti K."/>
            <person name="Salamov A."/>
            <person name="Andreopoulos B."/>
            <person name="Baker S."/>
            <person name="Barry K."/>
            <person name="Bills G."/>
            <person name="Bluhm B."/>
            <person name="Cannon C."/>
            <person name="Castanera R."/>
            <person name="Culley D."/>
            <person name="Daum C."/>
            <person name="Ezra D."/>
            <person name="Gonzalez J."/>
            <person name="Henrissat B."/>
            <person name="Kuo A."/>
            <person name="Liang C."/>
            <person name="Lipzen A."/>
            <person name="Lutzoni F."/>
            <person name="Magnuson J."/>
            <person name="Mondo S."/>
            <person name="Nolan M."/>
            <person name="Ohm R."/>
            <person name="Pangilinan J."/>
            <person name="Park H.-J."/>
            <person name="Ramirez L."/>
            <person name="Alfaro M."/>
            <person name="Sun H."/>
            <person name="Tritt A."/>
            <person name="Yoshinaga Y."/>
            <person name="Zwiers L.-H."/>
            <person name="Turgeon B."/>
            <person name="Goodwin S."/>
            <person name="Spatafora J."/>
            <person name="Crous P."/>
            <person name="Grigoriev I."/>
        </authorList>
    </citation>
    <scope>NUCLEOTIDE SEQUENCE</scope>
    <source>
        <strain evidence="3">CBS 473.64</strain>
    </source>
</reference>
<protein>
    <recommendedName>
        <fullName evidence="2">DUF7607 domain-containing protein</fullName>
    </recommendedName>
</protein>
<dbReference type="InterPro" id="IPR056026">
    <property type="entry name" value="DUF7607"/>
</dbReference>
<proteinExistence type="predicted"/>
<evidence type="ECO:0000313" key="3">
    <source>
        <dbReference type="EMBL" id="KAF2637796.1"/>
    </source>
</evidence>
<dbReference type="AlphaFoldDB" id="A0A6A6RQT5"/>
<dbReference type="Proteomes" id="UP000799753">
    <property type="component" value="Unassembled WGS sequence"/>
</dbReference>
<feature type="non-terminal residue" evidence="3">
    <location>
        <position position="1"/>
    </location>
</feature>
<evidence type="ECO:0000256" key="1">
    <source>
        <dbReference type="SAM" id="MobiDB-lite"/>
    </source>
</evidence>
<keyword evidence="4" id="KW-1185">Reference proteome</keyword>